<dbReference type="InterPro" id="IPR000719">
    <property type="entry name" value="Prot_kinase_dom"/>
</dbReference>
<dbReference type="SUPFAM" id="SSF56112">
    <property type="entry name" value="Protein kinase-like (PK-like)"/>
    <property type="match status" value="1"/>
</dbReference>
<dbReference type="InterPro" id="IPR008271">
    <property type="entry name" value="Ser/Thr_kinase_AS"/>
</dbReference>
<dbReference type="KEGG" id="nai:NECAME_02475"/>
<organism evidence="9 10">
    <name type="scientific">Necator americanus</name>
    <name type="common">Human hookworm</name>
    <dbReference type="NCBI Taxonomy" id="51031"/>
    <lineage>
        <taxon>Eukaryota</taxon>
        <taxon>Metazoa</taxon>
        <taxon>Ecdysozoa</taxon>
        <taxon>Nematoda</taxon>
        <taxon>Chromadorea</taxon>
        <taxon>Rhabditida</taxon>
        <taxon>Rhabditina</taxon>
        <taxon>Rhabditomorpha</taxon>
        <taxon>Strongyloidea</taxon>
        <taxon>Ancylostomatidae</taxon>
        <taxon>Bunostominae</taxon>
        <taxon>Necator</taxon>
    </lineage>
</organism>
<dbReference type="OMA" id="HERHICH"/>
<feature type="domain" description="Protein kinase" evidence="7">
    <location>
        <begin position="29"/>
        <end position="280"/>
    </location>
</feature>
<dbReference type="OrthoDB" id="63267at2759"/>
<evidence type="ECO:0000256" key="3">
    <source>
        <dbReference type="ARBA" id="ARBA00022741"/>
    </source>
</evidence>
<protein>
    <recommendedName>
        <fullName evidence="11">Kinase domain protein</fullName>
    </recommendedName>
</protein>
<feature type="compositionally biased region" description="Basic and acidic residues" evidence="6">
    <location>
        <begin position="14"/>
        <end position="30"/>
    </location>
</feature>
<evidence type="ECO:0000259" key="7">
    <source>
        <dbReference type="PROSITE" id="PS50011"/>
    </source>
</evidence>
<dbReference type="Gene3D" id="3.30.200.20">
    <property type="entry name" value="Phosphorylase Kinase, domain 1"/>
    <property type="match status" value="1"/>
</dbReference>
<feature type="domain" description="AGC-kinase C-terminal" evidence="8">
    <location>
        <begin position="278"/>
        <end position="349"/>
    </location>
</feature>
<sequence>KKTDRQTFSPISGRQEEDVKRSEDEVKQPDLRPSTGRGSFGRVELAFSNATKQYYAVKKLNIHEVVQEGHAEYVNREKQILCSLKNPFIVKLFGSHMDKVNLNLVMEYVEGGELRDYLYSMSEDELYDAVRFYSAEVIFALQHIHSKNVVYRDLKPENLLLSKDGHVRITDFGLAKVLKAKTYTICGTAEYMAPEIFQKSGYGTAVDWWSLGIVIFELISGKPPFCGNTVDETFEKIREGSLQYPDGFSCEAREVVTKLLDRNPQLRAPEVTALVWYSEIDWDNVKNATIKPPFVPASFDINDLQPLEEKADEVASMQRERDLFEDCSQQRNLTLAGFNRKGAVRENSH</sequence>
<evidence type="ECO:0008006" key="11">
    <source>
        <dbReference type="Google" id="ProtNLM"/>
    </source>
</evidence>
<evidence type="ECO:0000256" key="2">
    <source>
        <dbReference type="ARBA" id="ARBA00022679"/>
    </source>
</evidence>
<dbReference type="Pfam" id="PF00069">
    <property type="entry name" value="Pkinase"/>
    <property type="match status" value="1"/>
</dbReference>
<dbReference type="GO" id="GO:0005952">
    <property type="term" value="C:cAMP-dependent protein kinase complex"/>
    <property type="evidence" value="ECO:0007669"/>
    <property type="project" value="TreeGrafter"/>
</dbReference>
<dbReference type="Proteomes" id="UP000053676">
    <property type="component" value="Unassembled WGS sequence"/>
</dbReference>
<keyword evidence="3" id="KW-0547">Nucleotide-binding</keyword>
<dbReference type="GO" id="GO:0005524">
    <property type="term" value="F:ATP binding"/>
    <property type="evidence" value="ECO:0007669"/>
    <property type="project" value="UniProtKB-KW"/>
</dbReference>
<dbReference type="FunFam" id="1.10.510.10:FF:000210">
    <property type="entry name" value="Non-specific serine/threonine protein kinase"/>
    <property type="match status" value="1"/>
</dbReference>
<evidence type="ECO:0000313" key="9">
    <source>
        <dbReference type="EMBL" id="ETN79996.1"/>
    </source>
</evidence>
<dbReference type="SMART" id="SM00220">
    <property type="entry name" value="S_TKc"/>
    <property type="match status" value="1"/>
</dbReference>
<dbReference type="Gene3D" id="1.10.510.10">
    <property type="entry name" value="Transferase(Phosphotransferase) domain 1"/>
    <property type="match status" value="1"/>
</dbReference>
<evidence type="ECO:0000256" key="6">
    <source>
        <dbReference type="SAM" id="MobiDB-lite"/>
    </source>
</evidence>
<keyword evidence="5" id="KW-0067">ATP-binding</keyword>
<feature type="non-terminal residue" evidence="9">
    <location>
        <position position="1"/>
    </location>
</feature>
<evidence type="ECO:0000256" key="5">
    <source>
        <dbReference type="ARBA" id="ARBA00022840"/>
    </source>
</evidence>
<evidence type="ECO:0000256" key="1">
    <source>
        <dbReference type="ARBA" id="ARBA00022527"/>
    </source>
</evidence>
<keyword evidence="2" id="KW-0808">Transferase</keyword>
<dbReference type="AlphaFoldDB" id="W2TFM1"/>
<evidence type="ECO:0000256" key="4">
    <source>
        <dbReference type="ARBA" id="ARBA00022777"/>
    </source>
</evidence>
<dbReference type="PANTHER" id="PTHR24353">
    <property type="entry name" value="CYCLIC NUCLEOTIDE-DEPENDENT PROTEIN KINASE"/>
    <property type="match status" value="1"/>
</dbReference>
<dbReference type="PANTHER" id="PTHR24353:SF37">
    <property type="entry name" value="CAMP-DEPENDENT PROTEIN KINASE CATALYTIC SUBUNIT PRKX"/>
    <property type="match status" value="1"/>
</dbReference>
<proteinExistence type="predicted"/>
<dbReference type="PROSITE" id="PS51285">
    <property type="entry name" value="AGC_KINASE_CTER"/>
    <property type="match status" value="1"/>
</dbReference>
<dbReference type="PROSITE" id="PS00108">
    <property type="entry name" value="PROTEIN_KINASE_ST"/>
    <property type="match status" value="1"/>
</dbReference>
<dbReference type="InterPro" id="IPR011009">
    <property type="entry name" value="Kinase-like_dom_sf"/>
</dbReference>
<dbReference type="GO" id="GO:0004691">
    <property type="term" value="F:cAMP-dependent protein kinase activity"/>
    <property type="evidence" value="ECO:0007669"/>
    <property type="project" value="TreeGrafter"/>
</dbReference>
<dbReference type="InterPro" id="IPR000961">
    <property type="entry name" value="AGC-kinase_C"/>
</dbReference>
<evidence type="ECO:0000259" key="8">
    <source>
        <dbReference type="PROSITE" id="PS51285"/>
    </source>
</evidence>
<accession>W2TFM1</accession>
<feature type="region of interest" description="Disordered" evidence="6">
    <location>
        <begin position="1"/>
        <end position="37"/>
    </location>
</feature>
<dbReference type="PROSITE" id="PS50011">
    <property type="entry name" value="PROTEIN_KINASE_DOM"/>
    <property type="match status" value="1"/>
</dbReference>
<dbReference type="STRING" id="51031.W2TFM1"/>
<keyword evidence="10" id="KW-1185">Reference proteome</keyword>
<gene>
    <name evidence="9" type="ORF">NECAME_02475</name>
</gene>
<name>W2TFM1_NECAM</name>
<evidence type="ECO:0000313" key="10">
    <source>
        <dbReference type="Proteomes" id="UP000053676"/>
    </source>
</evidence>
<dbReference type="EMBL" id="KI659257">
    <property type="protein sequence ID" value="ETN79996.1"/>
    <property type="molecule type" value="Genomic_DNA"/>
</dbReference>
<keyword evidence="4" id="KW-0418">Kinase</keyword>
<feature type="compositionally biased region" description="Polar residues" evidence="6">
    <location>
        <begin position="1"/>
        <end position="12"/>
    </location>
</feature>
<reference evidence="10" key="1">
    <citation type="journal article" date="2014" name="Nat. Genet.">
        <title>Genome of the human hookworm Necator americanus.</title>
        <authorList>
            <person name="Tang Y.T."/>
            <person name="Gao X."/>
            <person name="Rosa B.A."/>
            <person name="Abubucker S."/>
            <person name="Hallsworth-Pepin K."/>
            <person name="Martin J."/>
            <person name="Tyagi R."/>
            <person name="Heizer E."/>
            <person name="Zhang X."/>
            <person name="Bhonagiri-Palsikar V."/>
            <person name="Minx P."/>
            <person name="Warren W.C."/>
            <person name="Wang Q."/>
            <person name="Zhan B."/>
            <person name="Hotez P.J."/>
            <person name="Sternberg P.W."/>
            <person name="Dougall A."/>
            <person name="Gaze S.T."/>
            <person name="Mulvenna J."/>
            <person name="Sotillo J."/>
            <person name="Ranganathan S."/>
            <person name="Rabelo E.M."/>
            <person name="Wilson R.K."/>
            <person name="Felgner P.L."/>
            <person name="Bethony J."/>
            <person name="Hawdon J.M."/>
            <person name="Gasser R.B."/>
            <person name="Loukas A."/>
            <person name="Mitreva M."/>
        </authorList>
    </citation>
    <scope>NUCLEOTIDE SEQUENCE [LARGE SCALE GENOMIC DNA]</scope>
</reference>
<keyword evidence="1" id="KW-0723">Serine/threonine-protein kinase</keyword>